<evidence type="ECO:0000313" key="1">
    <source>
        <dbReference type="EMBL" id="KFB68758.1"/>
    </source>
</evidence>
<dbReference type="AlphaFoldDB" id="A0A084Y214"/>
<organism evidence="1 2">
    <name type="scientific">Candidatus Accumulibacter vicinus</name>
    <dbReference type="NCBI Taxonomy" id="2954382"/>
    <lineage>
        <taxon>Bacteria</taxon>
        <taxon>Pseudomonadati</taxon>
        <taxon>Pseudomonadota</taxon>
        <taxon>Betaproteobacteria</taxon>
        <taxon>Candidatus Accumulibacter</taxon>
    </lineage>
</organism>
<comment type="caution">
    <text evidence="1">The sequence shown here is derived from an EMBL/GenBank/DDBJ whole genome shotgun (WGS) entry which is preliminary data.</text>
</comment>
<sequence>MQQIDDIAQQPSDVGCSLQKLDPPGLDFRDFEHIVDQGQQMIARAIDDLEVLPVGLTERLGLGHQFGKPDDRVEWRAQFVAHVRNKGALRPTCRFGAVQGRDQGEFLLSQLLDRRRQMALTSMQNLVEAHPRQQQIVLYRLGQIIHCAEGESPSDELVGLEHRGQENDRDVARALRHLQVTRRVEAVHAGHLDVQQNQVHVTRNGLHQRLLARGSLDHLAAGQAGKQCP</sequence>
<protein>
    <submittedName>
        <fullName evidence="1">Uncharacterized protein</fullName>
    </submittedName>
</protein>
<dbReference type="EMBL" id="JDSS02000019">
    <property type="protein sequence ID" value="KFB68758.1"/>
    <property type="molecule type" value="Genomic_DNA"/>
</dbReference>
<dbReference type="Proteomes" id="UP000019812">
    <property type="component" value="Unassembled WGS sequence"/>
</dbReference>
<dbReference type="AntiFam" id="ANF00201">
    <property type="entry name" value="Shadow ORF (opposite gacS)"/>
</dbReference>
<accession>A0A084Y214</accession>
<proteinExistence type="predicted"/>
<reference evidence="1 2" key="1">
    <citation type="submission" date="2014-07" db="EMBL/GenBank/DDBJ databases">
        <title>Expanding our view of genomic diversity in Candidatus Accumulibacter clades.</title>
        <authorList>
            <person name="Skennerton C.T."/>
            <person name="Barr J.J."/>
            <person name="Slater F.R."/>
            <person name="Bond P.L."/>
            <person name="Tyson G.W."/>
        </authorList>
    </citation>
    <scope>NUCLEOTIDE SEQUENCE [LARGE SCALE GENOMIC DNA]</scope>
    <source>
        <strain evidence="2">SK-01</strain>
    </source>
</reference>
<gene>
    <name evidence="1" type="ORF">CAPSK01_001612</name>
</gene>
<dbReference type="AntiFam" id="ANF00198">
    <property type="entry name" value="Shadow ORF (opposite pilG)"/>
</dbReference>
<evidence type="ECO:0000313" key="2">
    <source>
        <dbReference type="Proteomes" id="UP000019812"/>
    </source>
</evidence>
<name>A0A084Y214_9PROT</name>